<evidence type="ECO:0000256" key="1">
    <source>
        <dbReference type="SAM" id="Phobius"/>
    </source>
</evidence>
<reference evidence="3" key="2">
    <citation type="submission" date="2018-06" db="EMBL/GenBank/DDBJ databases">
        <title>Genome sequence of Rhodanobacteraceae bacterium strain Dysh456.</title>
        <authorList>
            <person name="Fukui M."/>
        </authorList>
    </citation>
    <scope>NUCLEOTIDE SEQUENCE [LARGE SCALE GENOMIC DNA]</scope>
    <source>
        <strain evidence="3">Dysh456</strain>
    </source>
</reference>
<dbReference type="EMBL" id="AP018560">
    <property type="protein sequence ID" value="BBD79344.1"/>
    <property type="molecule type" value="Genomic_DNA"/>
</dbReference>
<evidence type="ECO:0000313" key="2">
    <source>
        <dbReference type="EMBL" id="BBD79344.1"/>
    </source>
</evidence>
<gene>
    <name evidence="2" type="ORF">ALSL_0678</name>
</gene>
<dbReference type="KEGG" id="rbd:ALSL_0678"/>
<dbReference type="RefSeq" id="WP_126536414.1">
    <property type="nucleotide sequence ID" value="NZ_AP018560.1"/>
</dbReference>
<keyword evidence="1" id="KW-1133">Transmembrane helix</keyword>
<evidence type="ECO:0000313" key="3">
    <source>
        <dbReference type="Proteomes" id="UP000270530"/>
    </source>
</evidence>
<protein>
    <recommendedName>
        <fullName evidence="4">Nitrogen fixation protein FixH</fullName>
    </recommendedName>
</protein>
<feature type="transmembrane region" description="Helical" evidence="1">
    <location>
        <begin position="15"/>
        <end position="37"/>
    </location>
</feature>
<accession>A0A2Z6E3J1</accession>
<dbReference type="Proteomes" id="UP000270530">
    <property type="component" value="Chromosome"/>
</dbReference>
<keyword evidence="1" id="KW-0812">Transmembrane</keyword>
<name>A0A2Z6E3J1_9GAMM</name>
<dbReference type="OrthoDB" id="5948217at2"/>
<reference evidence="3" key="1">
    <citation type="submission" date="2018-04" db="EMBL/GenBank/DDBJ databases">
        <authorList>
            <person name="Watanabe M."/>
            <person name="Kojima H."/>
        </authorList>
    </citation>
    <scope>NUCLEOTIDE SEQUENCE [LARGE SCALE GENOMIC DNA]</scope>
    <source>
        <strain evidence="3">Dysh456</strain>
    </source>
</reference>
<proteinExistence type="predicted"/>
<keyword evidence="1" id="KW-0472">Membrane</keyword>
<evidence type="ECO:0008006" key="4">
    <source>
        <dbReference type="Google" id="ProtNLM"/>
    </source>
</evidence>
<sequence length="160" mass="17676">MNAHVHRSAWREPMVWMLVGLPLAAVVIGFGLLYAAVRPGSQDLESPDQVKHWAGMPIAPQQLTPKGPLAQELIVRNKPGMIEVVPTDPRFPRGGKLTLTLTADAGPSRVYHLTPSELGWHGPGEVTENQPWHLQLSSDSATWHLHGQWLPQARFARLTP</sequence>
<keyword evidence="3" id="KW-1185">Reference proteome</keyword>
<organism evidence="2 3">
    <name type="scientific">Aerosticca soli</name>
    <dbReference type="NCBI Taxonomy" id="2010829"/>
    <lineage>
        <taxon>Bacteria</taxon>
        <taxon>Pseudomonadati</taxon>
        <taxon>Pseudomonadota</taxon>
        <taxon>Gammaproteobacteria</taxon>
        <taxon>Lysobacterales</taxon>
        <taxon>Rhodanobacteraceae</taxon>
        <taxon>Aerosticca</taxon>
    </lineage>
</organism>
<dbReference type="AlphaFoldDB" id="A0A2Z6E3J1"/>